<dbReference type="EMBL" id="CM011689">
    <property type="protein sequence ID" value="TMS09188.1"/>
    <property type="molecule type" value="Genomic_DNA"/>
</dbReference>
<keyword evidence="2" id="KW-1185">Reference proteome</keyword>
<organism evidence="1 2">
    <name type="scientific">Larimichthys crocea</name>
    <name type="common">Large yellow croaker</name>
    <name type="synonym">Pseudosciaena crocea</name>
    <dbReference type="NCBI Taxonomy" id="215358"/>
    <lineage>
        <taxon>Eukaryota</taxon>
        <taxon>Metazoa</taxon>
        <taxon>Chordata</taxon>
        <taxon>Craniata</taxon>
        <taxon>Vertebrata</taxon>
        <taxon>Euteleostomi</taxon>
        <taxon>Actinopterygii</taxon>
        <taxon>Neopterygii</taxon>
        <taxon>Teleostei</taxon>
        <taxon>Neoteleostei</taxon>
        <taxon>Acanthomorphata</taxon>
        <taxon>Eupercaria</taxon>
        <taxon>Sciaenidae</taxon>
        <taxon>Larimichthys</taxon>
    </lineage>
</organism>
<protein>
    <submittedName>
        <fullName evidence="1">Uncharacterized protein</fullName>
    </submittedName>
</protein>
<sequence>MPLYWKGSGKRRGKRRRNRSSSKGSPKEKGIGICGVQGPSFKLNNLTFFMAAISKTRILGNTEFEQISEWVHLPKKVVQIWFQNMRARERKGEVRFISDGTLAAVGKPLHQIYLASF</sequence>
<gene>
    <name evidence="1" type="ORF">E3U43_014735</name>
</gene>
<comment type="caution">
    <text evidence="1">The sequence shown here is derived from an EMBL/GenBank/DDBJ whole genome shotgun (WGS) entry which is preliminary data.</text>
</comment>
<accession>A0ACD3QRQ2</accession>
<name>A0ACD3QRQ2_LARCR</name>
<evidence type="ECO:0000313" key="2">
    <source>
        <dbReference type="Proteomes" id="UP000793456"/>
    </source>
</evidence>
<proteinExistence type="predicted"/>
<evidence type="ECO:0000313" key="1">
    <source>
        <dbReference type="EMBL" id="TMS09188.1"/>
    </source>
</evidence>
<dbReference type="Proteomes" id="UP000793456">
    <property type="component" value="Chromosome XVI"/>
</dbReference>
<reference evidence="1" key="1">
    <citation type="submission" date="2018-11" db="EMBL/GenBank/DDBJ databases">
        <title>The sequence and de novo assembly of Larimichthys crocea genome using PacBio and Hi-C technologies.</title>
        <authorList>
            <person name="Xu P."/>
            <person name="Chen B."/>
            <person name="Zhou Z."/>
            <person name="Ke Q."/>
            <person name="Wu Y."/>
            <person name="Bai H."/>
            <person name="Pu F."/>
        </authorList>
    </citation>
    <scope>NUCLEOTIDE SEQUENCE</scope>
    <source>
        <tissue evidence="1">Muscle</tissue>
    </source>
</reference>